<evidence type="ECO:0000256" key="4">
    <source>
        <dbReference type="PROSITE-ProRule" id="PRU00134"/>
    </source>
</evidence>
<evidence type="ECO:0000256" key="5">
    <source>
        <dbReference type="SAM" id="MobiDB-lite"/>
    </source>
</evidence>
<name>A0AAD8YK75_9STRA</name>
<comment type="caution">
    <text evidence="7">The sequence shown here is derived from an EMBL/GenBank/DDBJ whole genome shotgun (WGS) entry which is preliminary data.</text>
</comment>
<dbReference type="SUPFAM" id="SSF144232">
    <property type="entry name" value="HIT/MYND zinc finger-like"/>
    <property type="match status" value="1"/>
</dbReference>
<keyword evidence="8" id="KW-1185">Reference proteome</keyword>
<keyword evidence="1" id="KW-0479">Metal-binding</keyword>
<protein>
    <recommendedName>
        <fullName evidence="6">MYND-type domain-containing protein</fullName>
    </recommendedName>
</protein>
<accession>A0AAD8YK75</accession>
<evidence type="ECO:0000256" key="3">
    <source>
        <dbReference type="ARBA" id="ARBA00022833"/>
    </source>
</evidence>
<dbReference type="InterPro" id="IPR002893">
    <property type="entry name" value="Znf_MYND"/>
</dbReference>
<dbReference type="Pfam" id="PF01753">
    <property type="entry name" value="zf-MYND"/>
    <property type="match status" value="1"/>
</dbReference>
<gene>
    <name evidence="7" type="ORF">QTG54_002141</name>
</gene>
<dbReference type="AlphaFoldDB" id="A0AAD8YK75"/>
<proteinExistence type="predicted"/>
<evidence type="ECO:0000313" key="8">
    <source>
        <dbReference type="Proteomes" id="UP001224775"/>
    </source>
</evidence>
<evidence type="ECO:0000259" key="6">
    <source>
        <dbReference type="PROSITE" id="PS50865"/>
    </source>
</evidence>
<dbReference type="PROSITE" id="PS50865">
    <property type="entry name" value="ZF_MYND_2"/>
    <property type="match status" value="1"/>
</dbReference>
<evidence type="ECO:0000313" key="7">
    <source>
        <dbReference type="EMBL" id="KAK1746797.1"/>
    </source>
</evidence>
<keyword evidence="3" id="KW-0862">Zinc</keyword>
<sequence>MPSRKKTQGKARKAAKAKAKEEASAATSIDENRDSLSLHLQQLQLGNTHEPPCYHGCVPFPADHICAEFLNAFMKECRASNITHAHQATIEKYARVWNDPELLRRISSYICFIGTLAVLKDFQNFEAIKLAVLAFIFEHCIENNTSELCTEPQLRENTAIRFFKKRIPCSCLDQLYINTKGISKLKVCYDIDGDDDIGACRHGFNIPDGHICDEFLDLYIGTLLRAGGGGGGGVGVYEAARTETMEKFADVWGDAAHLKMIKASFLAQGTKLILDGEEDRAILSSHFANYFGQQIAILSNTQATLDEGGSKNMVERADQRQLIKYFHDQITCSCLDEKYNEVVTRGRCFNIHCKHDYGYCCSANCHEDTNKCNHGFKSFPDEQCREDLDKYLLSFGAAWEEKKKNPFQLAMRGSATHGKTTENEFLLILLLPTYLSANLSYLLALGTQHILEGRNEIASQTAALVRYFEHSKGTVDGKNSDTPNWSKMYEFLITPDEHTLISFFRNRISCSCLSAKYKEVKSIVKMSFCHNLSCSLPDNKVELSSRRPCSRCRKASYCSRQCQKADWPTHRAACDKHVADIAEINRLYPGIREKLKNNKREHESSGGMS</sequence>
<dbReference type="Gene3D" id="6.10.140.2220">
    <property type="match status" value="1"/>
</dbReference>
<organism evidence="7 8">
    <name type="scientific">Skeletonema marinoi</name>
    <dbReference type="NCBI Taxonomy" id="267567"/>
    <lineage>
        <taxon>Eukaryota</taxon>
        <taxon>Sar</taxon>
        <taxon>Stramenopiles</taxon>
        <taxon>Ochrophyta</taxon>
        <taxon>Bacillariophyta</taxon>
        <taxon>Coscinodiscophyceae</taxon>
        <taxon>Thalassiosirophycidae</taxon>
        <taxon>Thalassiosirales</taxon>
        <taxon>Skeletonemataceae</taxon>
        <taxon>Skeletonema</taxon>
        <taxon>Skeletonema marinoi-dohrnii complex</taxon>
    </lineage>
</organism>
<dbReference type="EMBL" id="JATAAI010000003">
    <property type="protein sequence ID" value="KAK1746797.1"/>
    <property type="molecule type" value="Genomic_DNA"/>
</dbReference>
<evidence type="ECO:0000256" key="1">
    <source>
        <dbReference type="ARBA" id="ARBA00022723"/>
    </source>
</evidence>
<feature type="domain" description="MYND-type" evidence="6">
    <location>
        <begin position="531"/>
        <end position="574"/>
    </location>
</feature>
<dbReference type="Proteomes" id="UP001224775">
    <property type="component" value="Unassembled WGS sequence"/>
</dbReference>
<reference evidence="7" key="1">
    <citation type="submission" date="2023-06" db="EMBL/GenBank/DDBJ databases">
        <title>Survivors Of The Sea: Transcriptome response of Skeletonema marinoi to long-term dormancy.</title>
        <authorList>
            <person name="Pinder M.I.M."/>
            <person name="Kourtchenko O."/>
            <person name="Robertson E.K."/>
            <person name="Larsson T."/>
            <person name="Maumus F."/>
            <person name="Osuna-Cruz C.M."/>
            <person name="Vancaester E."/>
            <person name="Stenow R."/>
            <person name="Vandepoele K."/>
            <person name="Ploug H."/>
            <person name="Bruchert V."/>
            <person name="Godhe A."/>
            <person name="Topel M."/>
        </authorList>
    </citation>
    <scope>NUCLEOTIDE SEQUENCE</scope>
    <source>
        <strain evidence="7">R05AC</strain>
    </source>
</reference>
<keyword evidence="2 4" id="KW-0863">Zinc-finger</keyword>
<feature type="region of interest" description="Disordered" evidence="5">
    <location>
        <begin position="1"/>
        <end position="30"/>
    </location>
</feature>
<feature type="compositionally biased region" description="Basic residues" evidence="5">
    <location>
        <begin position="1"/>
        <end position="17"/>
    </location>
</feature>
<dbReference type="GO" id="GO:0008270">
    <property type="term" value="F:zinc ion binding"/>
    <property type="evidence" value="ECO:0007669"/>
    <property type="project" value="UniProtKB-KW"/>
</dbReference>
<evidence type="ECO:0000256" key="2">
    <source>
        <dbReference type="ARBA" id="ARBA00022771"/>
    </source>
</evidence>